<comment type="caution">
    <text evidence="5">The sequence shown here is derived from an EMBL/GenBank/DDBJ whole genome shotgun (WGS) entry which is preliminary data.</text>
</comment>
<feature type="domain" description="HTH araC/xylS-type" evidence="4">
    <location>
        <begin position="14"/>
        <end position="112"/>
    </location>
</feature>
<gene>
    <name evidence="5" type="ORF">J4732_15960</name>
</gene>
<evidence type="ECO:0000256" key="1">
    <source>
        <dbReference type="ARBA" id="ARBA00023015"/>
    </source>
</evidence>
<name>A0A939NKD9_SERMA</name>
<dbReference type="InterPro" id="IPR009057">
    <property type="entry name" value="Homeodomain-like_sf"/>
</dbReference>
<dbReference type="SUPFAM" id="SSF46689">
    <property type="entry name" value="Homeodomain-like"/>
    <property type="match status" value="1"/>
</dbReference>
<dbReference type="SMART" id="SM00342">
    <property type="entry name" value="HTH_ARAC"/>
    <property type="match status" value="1"/>
</dbReference>
<dbReference type="PRINTS" id="PR00032">
    <property type="entry name" value="HTHARAC"/>
</dbReference>
<reference evidence="5" key="1">
    <citation type="submission" date="2021-03" db="EMBL/GenBank/DDBJ databases">
        <title>Molecular epidemiology and mechanisms of colistin and carbapenem resistance in Enterobacteriaceae from clinical isolates, the environment and porcine samples in Pretoria, South Africa.</title>
        <authorList>
            <person name="Bogoshi D."/>
            <person name="Mbelle N.M."/>
            <person name="Naidoo V."/>
            <person name="Osei Sekyere J."/>
        </authorList>
    </citation>
    <scope>NUCLEOTIDE SEQUENCE</scope>
    <source>
        <strain evidence="5">C080</strain>
    </source>
</reference>
<dbReference type="PROSITE" id="PS01124">
    <property type="entry name" value="HTH_ARAC_FAMILY_2"/>
    <property type="match status" value="1"/>
</dbReference>
<evidence type="ECO:0000313" key="5">
    <source>
        <dbReference type="EMBL" id="MBO2007113.1"/>
    </source>
</evidence>
<sequence length="139" mass="16414">MEMSKVEQSRIFINSVINLLEMHLRQPVNIINLIDKTGYSRWYVQRKFCALAGISMKSYIRSRKMTEAAKMILSTDRKIIDIALEYGYLEQQAFCRIFKNHYGVSPTMFRKMNKPREDIWISAKTVLLKLTNEEIKSRT</sequence>
<dbReference type="GO" id="GO:0043565">
    <property type="term" value="F:sequence-specific DNA binding"/>
    <property type="evidence" value="ECO:0007669"/>
    <property type="project" value="InterPro"/>
</dbReference>
<dbReference type="PANTHER" id="PTHR47504">
    <property type="entry name" value="RIGHT ORIGIN-BINDING PROTEIN"/>
    <property type="match status" value="1"/>
</dbReference>
<accession>A0A939NKD9</accession>
<keyword evidence="2" id="KW-0238">DNA-binding</keyword>
<dbReference type="InterPro" id="IPR018060">
    <property type="entry name" value="HTH_AraC"/>
</dbReference>
<proteinExistence type="predicted"/>
<dbReference type="PROSITE" id="PS00041">
    <property type="entry name" value="HTH_ARAC_FAMILY_1"/>
    <property type="match status" value="1"/>
</dbReference>
<dbReference type="Pfam" id="PF12833">
    <property type="entry name" value="HTH_18"/>
    <property type="match status" value="1"/>
</dbReference>
<organism evidence="5">
    <name type="scientific">Serratia marcescens</name>
    <dbReference type="NCBI Taxonomy" id="615"/>
    <lineage>
        <taxon>Bacteria</taxon>
        <taxon>Pseudomonadati</taxon>
        <taxon>Pseudomonadota</taxon>
        <taxon>Gammaproteobacteria</taxon>
        <taxon>Enterobacterales</taxon>
        <taxon>Yersiniaceae</taxon>
        <taxon>Serratia</taxon>
    </lineage>
</organism>
<dbReference type="AlphaFoldDB" id="A0A939NKD9"/>
<evidence type="ECO:0000256" key="3">
    <source>
        <dbReference type="ARBA" id="ARBA00023163"/>
    </source>
</evidence>
<keyword evidence="3" id="KW-0804">Transcription</keyword>
<dbReference type="Gene3D" id="1.10.10.60">
    <property type="entry name" value="Homeodomain-like"/>
    <property type="match status" value="2"/>
</dbReference>
<protein>
    <submittedName>
        <fullName evidence="5">Helix-turn-helix domain-containing protein</fullName>
    </submittedName>
</protein>
<dbReference type="InterPro" id="IPR018062">
    <property type="entry name" value="HTH_AraC-typ_CS"/>
</dbReference>
<dbReference type="GO" id="GO:0003700">
    <property type="term" value="F:DNA-binding transcription factor activity"/>
    <property type="evidence" value="ECO:0007669"/>
    <property type="project" value="InterPro"/>
</dbReference>
<keyword evidence="1" id="KW-0805">Transcription regulation</keyword>
<evidence type="ECO:0000259" key="4">
    <source>
        <dbReference type="PROSITE" id="PS01124"/>
    </source>
</evidence>
<dbReference type="InterPro" id="IPR020449">
    <property type="entry name" value="Tscrpt_reg_AraC-type_HTH"/>
</dbReference>
<dbReference type="PANTHER" id="PTHR47504:SF5">
    <property type="entry name" value="RIGHT ORIGIN-BINDING PROTEIN"/>
    <property type="match status" value="1"/>
</dbReference>
<evidence type="ECO:0000256" key="2">
    <source>
        <dbReference type="ARBA" id="ARBA00023125"/>
    </source>
</evidence>
<dbReference type="InterPro" id="IPR050959">
    <property type="entry name" value="MarA-like"/>
</dbReference>
<dbReference type="EMBL" id="JAGETR010000104">
    <property type="protein sequence ID" value="MBO2007113.1"/>
    <property type="molecule type" value="Genomic_DNA"/>
</dbReference>